<sequence>MRNGWNNERQSDGLNDFFLKILPKIAEKVLKGSDQKIRMTTVRFQENGPEHSVPGFDMTPQAREALLKPQPMYSRDVLHDTLVVLNDDLPEHQRAYLTRAREMLGSVASVRLASQIYDEAGMEVAQIVRARQGTGPRLLSRVLSLCAGAFD</sequence>
<dbReference type="OrthoDB" id="8689954at2"/>
<name>Q46N01_CUPPJ</name>
<evidence type="ECO:0000313" key="1">
    <source>
        <dbReference type="EMBL" id="AAZ65474.1"/>
    </source>
</evidence>
<organism evidence="1">
    <name type="scientific">Cupriavidus pinatubonensis (strain JMP 134 / LMG 1197)</name>
    <name type="common">Cupriavidus necator (strain JMP 134)</name>
    <dbReference type="NCBI Taxonomy" id="264198"/>
    <lineage>
        <taxon>Bacteria</taxon>
        <taxon>Pseudomonadati</taxon>
        <taxon>Pseudomonadota</taxon>
        <taxon>Betaproteobacteria</taxon>
        <taxon>Burkholderiales</taxon>
        <taxon>Burkholderiaceae</taxon>
        <taxon>Cupriavidus</taxon>
    </lineage>
</organism>
<dbReference type="KEGG" id="reu:Reut_C6157"/>
<accession>Q46N01</accession>
<dbReference type="HOGENOM" id="CLU_1728339_0_0_4"/>
<gene>
    <name evidence="1" type="ordered locus">Reut_C6157</name>
</gene>
<protein>
    <submittedName>
        <fullName evidence="1">Uncharacterized protein</fullName>
    </submittedName>
</protein>
<reference evidence="1" key="1">
    <citation type="submission" date="2005-08" db="EMBL/GenBank/DDBJ databases">
        <title>Complete sequence of a megaplasmid of Ralstonia eutropha JMP134.</title>
        <authorList>
            <person name="Copeland A."/>
            <person name="Lucas S."/>
            <person name="Lapidus A."/>
            <person name="Barry K."/>
            <person name="Detter J.C."/>
            <person name="Glavina T."/>
            <person name="Hammon N."/>
            <person name="Israni S."/>
            <person name="Pitluck S."/>
            <person name="Goltsman E."/>
            <person name="Martinez M."/>
            <person name="Vergez L."/>
            <person name="Larimer F."/>
            <person name="Land M."/>
            <person name="Lykidis A."/>
            <person name="Richardson P."/>
        </authorList>
    </citation>
    <scope>NUCLEOTIDE SEQUENCE [LARGE SCALE GENOMIC DNA]</scope>
    <source>
        <strain evidence="1">JMP134</strain>
        <plasmid evidence="1">megaplasmid</plasmid>
    </source>
</reference>
<keyword evidence="1" id="KW-0614">Plasmid</keyword>
<dbReference type="eggNOG" id="ENOG502ZW7R">
    <property type="taxonomic scope" value="Bacteria"/>
</dbReference>
<proteinExistence type="predicted"/>
<geneLocation type="plasmid" evidence="1">
    <name>megaplasmid</name>
</geneLocation>
<dbReference type="EMBL" id="CP000092">
    <property type="protein sequence ID" value="AAZ65474.1"/>
    <property type="molecule type" value="Genomic_DNA"/>
</dbReference>
<dbReference type="AlphaFoldDB" id="Q46N01"/>